<dbReference type="PANTHER" id="PTHR12646:SF0">
    <property type="entry name" value="DOL-P-MAN:MAN(5)GLCNAC(2)-PP-DOL ALPHA-1,3-MANNOSYLTRANSFERASE"/>
    <property type="match status" value="1"/>
</dbReference>
<dbReference type="PANTHER" id="PTHR12646">
    <property type="entry name" value="NOT56 - RELATED"/>
    <property type="match status" value="1"/>
</dbReference>
<dbReference type="Pfam" id="PF05208">
    <property type="entry name" value="ALG3"/>
    <property type="match status" value="1"/>
</dbReference>
<dbReference type="Proteomes" id="UP000193986">
    <property type="component" value="Unassembled WGS sequence"/>
</dbReference>
<keyword evidence="7 14" id="KW-0812">Transmembrane</keyword>
<evidence type="ECO:0000256" key="11">
    <source>
        <dbReference type="ARBA" id="ARBA00044743"/>
    </source>
</evidence>
<feature type="transmembrane region" description="Helical" evidence="14">
    <location>
        <begin position="196"/>
        <end position="216"/>
    </location>
</feature>
<evidence type="ECO:0000256" key="8">
    <source>
        <dbReference type="ARBA" id="ARBA00022824"/>
    </source>
</evidence>
<evidence type="ECO:0000256" key="12">
    <source>
        <dbReference type="ARBA" id="ARBA00049506"/>
    </source>
</evidence>
<comment type="caution">
    <text evidence="16">The sequence shown here is derived from an EMBL/GenBank/DDBJ whole genome shotgun (WGS) entry which is preliminary data.</text>
</comment>
<evidence type="ECO:0000256" key="15">
    <source>
        <dbReference type="SAM" id="MobiDB-lite"/>
    </source>
</evidence>
<evidence type="ECO:0000313" key="17">
    <source>
        <dbReference type="Proteomes" id="UP000193986"/>
    </source>
</evidence>
<sequence>MPPIRPPDSSSPSSRGPNAARQLVSLVKALCFDRRYYWHVVSLLFLGELFLGLLIIHKVPYTKIDWPAYMQQVEAFLDGERDYSRIEGETGPLVYPALHLYIYTALHSLPYANRVRAAQYIFLGMYLLTFLLVATIYFHSKRIPQILLVPLTLSKRAHSIYLLRLFNDPLAMVLLYAAVLSLMYGRWRLGSVVYSLALGVKMNILLFLPGLLVLSFQHRGLIKTLQNLTIITIIQLLLPSPYFVSFANSYLTKSYFSSAFDLSRQFLYEWTVNWRFVPSSTFLSREFALGLLGSHVGLLIIFAWFKWSPIPGGTITVLRRGLLQSWTNPPVPQHTLPSHHISLVLFTSNLIGMTCARSLHYQFHAWYFHQIPLLLWFGGAWGSASLGAALWLSTQYAWATAPSTLLSSGLLLGTHLIILLGLLFHNQATRPKIIPNPSPIPSPTPAPTPAAPIPIPETKKNT</sequence>
<evidence type="ECO:0000256" key="10">
    <source>
        <dbReference type="ARBA" id="ARBA00023136"/>
    </source>
</evidence>
<comment type="function">
    <text evidence="11 14">Dol-P-Man:Man(5)GlcNAc(2)-PP-Dol alpha-1,3-mannosyltransferase that operates in the biosynthetic pathway of dolichol-linked oligosaccharides, the glycan precursors employed in protein asparagine (N)-glycosylation. The assembly of dolichol-linked oligosaccharides begins on the cytosolic side of the endoplasmic reticulum membrane and finishes in its lumen. The sequential addition of sugars to dolichol pyrophosphate produces dolichol-linked oligosaccharides containing fourteen sugars, including two GlcNAcs, nine mannoses and three glucoses. Once assembled, the oligosaccharide is transferred from the lipid to nascent proteins by oligosaccharyltransferases. In the lumen of the endoplasmic reticulum, adds the first dolichyl beta-D-mannosyl phosphate derived mannose in an alpha-1,3 linkage to Man(5)GlcNAc(2)-PP-dolichol to produce Man(6)GlcNAc(2)-PP-dolichol.</text>
</comment>
<dbReference type="OrthoDB" id="20028at2759"/>
<accession>A0A1Y2BDJ0</accession>
<feature type="transmembrane region" description="Helical" evidence="14">
    <location>
        <begin position="287"/>
        <end position="305"/>
    </location>
</feature>
<evidence type="ECO:0000256" key="1">
    <source>
        <dbReference type="ARBA" id="ARBA00004477"/>
    </source>
</evidence>
<dbReference type="GO" id="GO:0005789">
    <property type="term" value="C:endoplasmic reticulum membrane"/>
    <property type="evidence" value="ECO:0007669"/>
    <property type="project" value="UniProtKB-SubCell"/>
</dbReference>
<dbReference type="EMBL" id="MCFC01000008">
    <property type="protein sequence ID" value="ORY32891.1"/>
    <property type="molecule type" value="Genomic_DNA"/>
</dbReference>
<comment type="subcellular location">
    <subcellularLocation>
        <location evidence="1 14">Endoplasmic reticulum membrane</location>
        <topology evidence="1 14">Multi-pass membrane protein</topology>
    </subcellularLocation>
</comment>
<comment type="similarity">
    <text evidence="13">Belongs to the glycosyltransferase ALG3 family.</text>
</comment>
<feature type="compositionally biased region" description="Pro residues" evidence="15">
    <location>
        <begin position="434"/>
        <end position="455"/>
    </location>
</feature>
<evidence type="ECO:0000256" key="2">
    <source>
        <dbReference type="ARBA" id="ARBA00004922"/>
    </source>
</evidence>
<dbReference type="EC" id="2.4.1.258" evidence="3 14"/>
<feature type="transmembrane region" description="Helical" evidence="14">
    <location>
        <begin position="228"/>
        <end position="251"/>
    </location>
</feature>
<dbReference type="GO" id="GO:0052925">
    <property type="term" value="F:dol-P-Man:Man(5)GlcNAc(2)-PP-Dol alpha-1,3-mannosyltransferase activity"/>
    <property type="evidence" value="ECO:0007669"/>
    <property type="project" value="UniProtKB-EC"/>
</dbReference>
<feature type="transmembrane region" description="Helical" evidence="14">
    <location>
        <begin position="118"/>
        <end position="140"/>
    </location>
</feature>
<evidence type="ECO:0000256" key="9">
    <source>
        <dbReference type="ARBA" id="ARBA00022989"/>
    </source>
</evidence>
<keyword evidence="5 14" id="KW-0328">Glycosyltransferase</keyword>
<feature type="transmembrane region" description="Helical" evidence="14">
    <location>
        <begin position="405"/>
        <end position="424"/>
    </location>
</feature>
<keyword evidence="8 14" id="KW-0256">Endoplasmic reticulum</keyword>
<feature type="region of interest" description="Disordered" evidence="15">
    <location>
        <begin position="434"/>
        <end position="462"/>
    </location>
</feature>
<evidence type="ECO:0000313" key="16">
    <source>
        <dbReference type="EMBL" id="ORY32891.1"/>
    </source>
</evidence>
<feature type="transmembrane region" description="Helical" evidence="14">
    <location>
        <begin position="161"/>
        <end position="184"/>
    </location>
</feature>
<dbReference type="InterPro" id="IPR007873">
    <property type="entry name" value="Glycosyltransferase_ALG3"/>
</dbReference>
<keyword evidence="9 14" id="KW-1133">Transmembrane helix</keyword>
<evidence type="ECO:0000256" key="14">
    <source>
        <dbReference type="RuleBase" id="RU364047"/>
    </source>
</evidence>
<keyword evidence="6 14" id="KW-0808">Transferase</keyword>
<evidence type="ECO:0000256" key="7">
    <source>
        <dbReference type="ARBA" id="ARBA00022692"/>
    </source>
</evidence>
<dbReference type="FunCoup" id="A0A1Y2BDJ0">
    <property type="interactions" value="420"/>
</dbReference>
<protein>
    <recommendedName>
        <fullName evidence="4 14">Dol-P-Man:Man(5)GlcNAc(2)-PP-Dol alpha-1,3-mannosyltransferase</fullName>
        <ecNumber evidence="3 14">2.4.1.258</ecNumber>
    </recommendedName>
    <alternativeName>
        <fullName evidence="14">Dol-P-Man-dependent alpha(1-3)-mannosyltransferase</fullName>
    </alternativeName>
</protein>
<dbReference type="AlphaFoldDB" id="A0A1Y2BDJ0"/>
<proteinExistence type="inferred from homology"/>
<evidence type="ECO:0000256" key="3">
    <source>
        <dbReference type="ARBA" id="ARBA00011964"/>
    </source>
</evidence>
<dbReference type="STRING" id="71784.A0A1Y2BDJ0"/>
<reference evidence="16 17" key="1">
    <citation type="submission" date="2016-07" db="EMBL/GenBank/DDBJ databases">
        <title>Pervasive Adenine N6-methylation of Active Genes in Fungi.</title>
        <authorList>
            <consortium name="DOE Joint Genome Institute"/>
            <person name="Mondo S.J."/>
            <person name="Dannebaum R.O."/>
            <person name="Kuo R.C."/>
            <person name="Labutti K."/>
            <person name="Haridas S."/>
            <person name="Kuo A."/>
            <person name="Salamov A."/>
            <person name="Ahrendt S.R."/>
            <person name="Lipzen A."/>
            <person name="Sullivan W."/>
            <person name="Andreopoulos W.B."/>
            <person name="Clum A."/>
            <person name="Lindquist E."/>
            <person name="Daum C."/>
            <person name="Ramamoorthy G.K."/>
            <person name="Gryganskyi A."/>
            <person name="Culley D."/>
            <person name="Magnuson J.K."/>
            <person name="James T.Y."/>
            <person name="O'Malley M.A."/>
            <person name="Stajich J.E."/>
            <person name="Spatafora J.W."/>
            <person name="Visel A."/>
            <person name="Grigoriev I.V."/>
        </authorList>
    </citation>
    <scope>NUCLEOTIDE SEQUENCE [LARGE SCALE GENOMIC DNA]</scope>
    <source>
        <strain evidence="16 17">68-887.2</strain>
    </source>
</reference>
<feature type="transmembrane region" description="Helical" evidence="14">
    <location>
        <begin position="373"/>
        <end position="393"/>
    </location>
</feature>
<evidence type="ECO:0000256" key="6">
    <source>
        <dbReference type="ARBA" id="ARBA00022679"/>
    </source>
</evidence>
<comment type="catalytic activity">
    <reaction evidence="12 14">
        <text>an alpha-D-Man-(1-&gt;2)-alpha-D-Man-(1-&gt;2)-alpha-D-Man-(1-&gt;3)-[alpha-D-Man-(1-&gt;6)]-beta-D-Man-(1-&gt;4)-beta-D-GlcNAc-(1-&gt;4)-alpha-D-GlcNAc-diphospho-di-trans,poly-cis-dolichol + a di-trans,poly-cis-dolichyl beta-D-mannosyl phosphate = an alpha-D-Man-(1-&gt;2)-alpha-D-Man-(1-&gt;2)-alpha-D-Man-(1-&gt;3)-[alpha-D-Man-(1-&gt;3)-alpha-D-Man-(1-&gt;6)]-beta-D-Man-(1-&gt;4)-beta-D-GlcNAc-(1-&gt;4)-alpha-D-GlcNAc-diphospho-di-trans,poly-cis-dolichol + a di-trans,poly-cis-dolichyl phosphate + H(+)</text>
        <dbReference type="Rhea" id="RHEA:29527"/>
        <dbReference type="Rhea" id="RHEA-COMP:19498"/>
        <dbReference type="Rhea" id="RHEA-COMP:19501"/>
        <dbReference type="Rhea" id="RHEA-COMP:19516"/>
        <dbReference type="Rhea" id="RHEA-COMP:19517"/>
        <dbReference type="ChEBI" id="CHEBI:15378"/>
        <dbReference type="ChEBI" id="CHEBI:57683"/>
        <dbReference type="ChEBI" id="CHEBI:58211"/>
        <dbReference type="ChEBI" id="CHEBI:132515"/>
        <dbReference type="ChEBI" id="CHEBI:132516"/>
        <dbReference type="EC" id="2.4.1.258"/>
    </reaction>
    <physiologicalReaction direction="left-to-right" evidence="12 14">
        <dbReference type="Rhea" id="RHEA:29528"/>
    </physiologicalReaction>
</comment>
<evidence type="ECO:0000256" key="4">
    <source>
        <dbReference type="ARBA" id="ARBA00015561"/>
    </source>
</evidence>
<keyword evidence="17" id="KW-1185">Reference proteome</keyword>
<organism evidence="16 17">
    <name type="scientific">Naematelia encephala</name>
    <dbReference type="NCBI Taxonomy" id="71784"/>
    <lineage>
        <taxon>Eukaryota</taxon>
        <taxon>Fungi</taxon>
        <taxon>Dikarya</taxon>
        <taxon>Basidiomycota</taxon>
        <taxon>Agaricomycotina</taxon>
        <taxon>Tremellomycetes</taxon>
        <taxon>Tremellales</taxon>
        <taxon>Naemateliaceae</taxon>
        <taxon>Naematelia</taxon>
    </lineage>
</organism>
<comment type="pathway">
    <text evidence="2 14">Protein modification; protein glycosylation.</text>
</comment>
<evidence type="ECO:0000256" key="5">
    <source>
        <dbReference type="ARBA" id="ARBA00022676"/>
    </source>
</evidence>
<feature type="transmembrane region" description="Helical" evidence="14">
    <location>
        <begin position="36"/>
        <end position="56"/>
    </location>
</feature>
<evidence type="ECO:0000256" key="13">
    <source>
        <dbReference type="ARBA" id="ARBA00093457"/>
    </source>
</evidence>
<keyword evidence="10 14" id="KW-0472">Membrane</keyword>
<name>A0A1Y2BDJ0_9TREE</name>
<dbReference type="InParanoid" id="A0A1Y2BDJ0"/>
<gene>
    <name evidence="16" type="ORF">BCR39DRAFT_522307</name>
</gene>
<dbReference type="UniPathway" id="UPA00378"/>